<dbReference type="AlphaFoldDB" id="A0A937DJZ9"/>
<dbReference type="InterPro" id="IPR036291">
    <property type="entry name" value="NAD(P)-bd_dom_sf"/>
</dbReference>
<dbReference type="GO" id="GO:0019878">
    <property type="term" value="P:lysine biosynthetic process via aminoadipic acid"/>
    <property type="evidence" value="ECO:0007669"/>
    <property type="project" value="TreeGrafter"/>
</dbReference>
<dbReference type="GO" id="GO:0004753">
    <property type="term" value="F:saccharopine dehydrogenase activity"/>
    <property type="evidence" value="ECO:0007669"/>
    <property type="project" value="TreeGrafter"/>
</dbReference>
<dbReference type="Gene3D" id="3.40.50.720">
    <property type="entry name" value="NAD(P)-binding Rossmann-like Domain"/>
    <property type="match status" value="1"/>
</dbReference>
<dbReference type="Pfam" id="PF16653">
    <property type="entry name" value="Sacchrp_dh_C"/>
    <property type="match status" value="1"/>
</dbReference>
<dbReference type="SUPFAM" id="SSF55347">
    <property type="entry name" value="Glyceraldehyde-3-phosphate dehydrogenase-like, C-terminal domain"/>
    <property type="match status" value="1"/>
</dbReference>
<evidence type="ECO:0000256" key="1">
    <source>
        <dbReference type="ARBA" id="ARBA00023002"/>
    </source>
</evidence>
<evidence type="ECO:0000259" key="2">
    <source>
        <dbReference type="Pfam" id="PF03435"/>
    </source>
</evidence>
<dbReference type="Proteomes" id="UP000642920">
    <property type="component" value="Unassembled WGS sequence"/>
</dbReference>
<evidence type="ECO:0000259" key="3">
    <source>
        <dbReference type="Pfam" id="PF16653"/>
    </source>
</evidence>
<dbReference type="PANTHER" id="PTHR11133">
    <property type="entry name" value="SACCHAROPINE DEHYDROGENASE"/>
    <property type="match status" value="1"/>
</dbReference>
<evidence type="ECO:0000313" key="4">
    <source>
        <dbReference type="EMBL" id="MBL0766475.1"/>
    </source>
</evidence>
<proteinExistence type="predicted"/>
<accession>A0A937DJZ9</accession>
<dbReference type="PANTHER" id="PTHR11133:SF22">
    <property type="entry name" value="ALPHA-AMINOADIPIC SEMIALDEHYDE SYNTHASE, MITOCHONDRIAL"/>
    <property type="match status" value="1"/>
</dbReference>
<feature type="domain" description="Saccharopine dehydrogenase-like C-terminal" evidence="3">
    <location>
        <begin position="126"/>
        <end position="434"/>
    </location>
</feature>
<evidence type="ECO:0000313" key="5">
    <source>
        <dbReference type="Proteomes" id="UP000642920"/>
    </source>
</evidence>
<dbReference type="InterPro" id="IPR051168">
    <property type="entry name" value="AASS"/>
</dbReference>
<comment type="caution">
    <text evidence="4">The sequence shown here is derived from an EMBL/GenBank/DDBJ whole genome shotgun (WGS) entry which is preliminary data.</text>
</comment>
<dbReference type="InterPro" id="IPR032095">
    <property type="entry name" value="Sacchrp_dh-like_C"/>
</dbReference>
<dbReference type="EMBL" id="JAERQG010000004">
    <property type="protein sequence ID" value="MBL0766475.1"/>
    <property type="molecule type" value="Genomic_DNA"/>
</dbReference>
<organism evidence="4 5">
    <name type="scientific">Marivirga atlantica</name>
    <dbReference type="NCBI Taxonomy" id="1548457"/>
    <lineage>
        <taxon>Bacteria</taxon>
        <taxon>Pseudomonadati</taxon>
        <taxon>Bacteroidota</taxon>
        <taxon>Cytophagia</taxon>
        <taxon>Cytophagales</taxon>
        <taxon>Marivirgaceae</taxon>
        <taxon>Marivirga</taxon>
    </lineage>
</organism>
<keyword evidence="1" id="KW-0560">Oxidoreductase</keyword>
<dbReference type="RefSeq" id="WP_201923036.1">
    <property type="nucleotide sequence ID" value="NZ_JAERQG010000004.1"/>
</dbReference>
<feature type="domain" description="Saccharopine dehydrogenase NADP binding" evidence="2">
    <location>
        <begin position="4"/>
        <end position="115"/>
    </location>
</feature>
<dbReference type="Gene3D" id="3.30.360.10">
    <property type="entry name" value="Dihydrodipicolinate Reductase, domain 2"/>
    <property type="match status" value="1"/>
</dbReference>
<keyword evidence="5" id="KW-1185">Reference proteome</keyword>
<dbReference type="InterPro" id="IPR005097">
    <property type="entry name" value="Sacchrp_dh_NADP-bd"/>
</dbReference>
<reference evidence="4" key="1">
    <citation type="submission" date="2021-01" db="EMBL/GenBank/DDBJ databases">
        <title>Marivirga sp. nov., isolated from intertidal surface sediments.</title>
        <authorList>
            <person name="Zhang M."/>
        </authorList>
    </citation>
    <scope>NUCLEOTIDE SEQUENCE</scope>
    <source>
        <strain evidence="4">SM1354</strain>
    </source>
</reference>
<dbReference type="SUPFAM" id="SSF51735">
    <property type="entry name" value="NAD(P)-binding Rossmann-fold domains"/>
    <property type="match status" value="1"/>
</dbReference>
<gene>
    <name evidence="4" type="ORF">JKP34_14505</name>
</gene>
<name>A0A937DJZ9_9BACT</name>
<dbReference type="GO" id="GO:0005737">
    <property type="term" value="C:cytoplasm"/>
    <property type="evidence" value="ECO:0007669"/>
    <property type="project" value="TreeGrafter"/>
</dbReference>
<dbReference type="Gene3D" id="1.10.1870.10">
    <property type="entry name" value="Domain 3, Saccharopine reductase"/>
    <property type="match status" value="1"/>
</dbReference>
<sequence>MNHILVIGAGRSASALINYLKENAEQEKWQIKLADFDISLAEEKAGNHPAVSCIQFDIFNSTQAKDEIAKADLVVSMLPARFHHLVAEVCVDLSKHLVTASYNNKDVAALSDIAKGQNTLILMECGLDPGIDHMTAMEVIDDVKEKNGKMLSFKSFTGGLIAPESDNNPWNYKFTWNPRNVVLAGQGTASFIRNNRYKYIPYHQLFKRLETFTFDKLGDFEGYPNRDSLSYRKVYDIQEIPTLLRGTLRRPGYSKAWDVFVQLGITDDNYEMEALDQLSHRDFLNAFLKYDEHKSIEDKLCEYTGIEKGSDAFNKIAWLGLFDDKPLPIEKGSPAQVMQAIMEQKMSLSPGDKDMIVMQHKFEYEIDGKKYEKVSSIVSYGEDESITAMAKTVGLPLGIAVKNILNGNINLRGVQVPTQKEIYQPILEELTKHNISITEEEREI</sequence>
<protein>
    <submittedName>
        <fullName evidence="4">Saccharopine dehydrogenase NADP-binding domain-containing protein</fullName>
    </submittedName>
</protein>
<dbReference type="Pfam" id="PF03435">
    <property type="entry name" value="Sacchrp_dh_NADP"/>
    <property type="match status" value="1"/>
</dbReference>